<gene>
    <name evidence="3" type="ORF">DS2_11188</name>
</gene>
<feature type="compositionally biased region" description="Gly residues" evidence="1">
    <location>
        <begin position="340"/>
        <end position="364"/>
    </location>
</feature>
<reference evidence="3 4" key="1">
    <citation type="journal article" date="2014" name="Genome Announc.">
        <title>Draft Genome Sequence of the Agar-Degrading Bacterium Catenovulum sp. Strain DS-2, Isolated from Intestines of Haliotis diversicolor.</title>
        <authorList>
            <person name="Shan D."/>
            <person name="Li X."/>
            <person name="Gu Z."/>
            <person name="Wei G."/>
            <person name="Gao Z."/>
            <person name="Shao Z."/>
        </authorList>
    </citation>
    <scope>NUCLEOTIDE SEQUENCE [LARGE SCALE GENOMIC DNA]</scope>
    <source>
        <strain evidence="3 4">DS-2</strain>
    </source>
</reference>
<dbReference type="AlphaFoldDB" id="W7QL95"/>
<accession>W7QL95</accession>
<organism evidence="3 4">
    <name type="scientific">Catenovulum agarivorans DS-2</name>
    <dbReference type="NCBI Taxonomy" id="1328313"/>
    <lineage>
        <taxon>Bacteria</taxon>
        <taxon>Pseudomonadati</taxon>
        <taxon>Pseudomonadota</taxon>
        <taxon>Gammaproteobacteria</taxon>
        <taxon>Alteromonadales</taxon>
        <taxon>Alteromonadaceae</taxon>
        <taxon>Catenovulum</taxon>
    </lineage>
</organism>
<dbReference type="RefSeq" id="WP_035014872.1">
    <property type="nucleotide sequence ID" value="NZ_ARZY01000020.1"/>
</dbReference>
<feature type="compositionally biased region" description="Low complexity" evidence="1">
    <location>
        <begin position="303"/>
        <end position="323"/>
    </location>
</feature>
<feature type="signal peptide" evidence="2">
    <location>
        <begin position="1"/>
        <end position="22"/>
    </location>
</feature>
<name>W7QL95_9ALTE</name>
<comment type="caution">
    <text evidence="3">The sequence shown here is derived from an EMBL/GenBank/DDBJ whole genome shotgun (WGS) entry which is preliminary data.</text>
</comment>
<proteinExistence type="predicted"/>
<dbReference type="Proteomes" id="UP000019276">
    <property type="component" value="Unassembled WGS sequence"/>
</dbReference>
<dbReference type="PROSITE" id="PS51257">
    <property type="entry name" value="PROKAR_LIPOPROTEIN"/>
    <property type="match status" value="1"/>
</dbReference>
<evidence type="ECO:0008006" key="5">
    <source>
        <dbReference type="Google" id="ProtNLM"/>
    </source>
</evidence>
<dbReference type="PATRIC" id="fig|1328313.3.peg.2289"/>
<feature type="chain" id="PRO_5004900960" description="Lipoprotein" evidence="2">
    <location>
        <begin position="23"/>
        <end position="364"/>
    </location>
</feature>
<feature type="compositionally biased region" description="Basic and acidic residues" evidence="1">
    <location>
        <begin position="327"/>
        <end position="338"/>
    </location>
</feature>
<sequence length="364" mass="36566">MKLTLKRTAISLALAGSFTLTGCNFIGDGDPVFVEPTDPVTQSITVEGEATKGALIGADVFACIAKTACSTADVNDIRGATGFVGETVTDTNGEYTLNITNTSAFGKVIVVRIIANSTSSMDCDVYDDAGNEDCSFALDGTELKTIAVAPVPAEGETSVALPDVDASALSTITVELMEADETLTESTTAAELSTKAKAASKGVATILGLKESDIGADVDFTKLKLGTAKQGNAKFVALSDAGKKLASVNAALGGLAASGENLGQKIKEVATTIKSAVQLPSAVNDAVVTIVKNVATVVKAQVTQSSTKTNTTAPTTKNPDTVTVDTVKNDAQDAREAIVEGGGNPGGTGGTGSTGGGNTGGSNT</sequence>
<feature type="region of interest" description="Disordered" evidence="1">
    <location>
        <begin position="303"/>
        <end position="364"/>
    </location>
</feature>
<dbReference type="eggNOG" id="ENOG5033UKA">
    <property type="taxonomic scope" value="Bacteria"/>
</dbReference>
<evidence type="ECO:0000256" key="1">
    <source>
        <dbReference type="SAM" id="MobiDB-lite"/>
    </source>
</evidence>
<dbReference type="OrthoDB" id="6385859at2"/>
<protein>
    <recommendedName>
        <fullName evidence="5">Lipoprotein</fullName>
    </recommendedName>
</protein>
<evidence type="ECO:0000313" key="3">
    <source>
        <dbReference type="EMBL" id="EWH09692.1"/>
    </source>
</evidence>
<evidence type="ECO:0000313" key="4">
    <source>
        <dbReference type="Proteomes" id="UP000019276"/>
    </source>
</evidence>
<dbReference type="EMBL" id="ARZY01000020">
    <property type="protein sequence ID" value="EWH09692.1"/>
    <property type="molecule type" value="Genomic_DNA"/>
</dbReference>
<keyword evidence="2" id="KW-0732">Signal</keyword>
<evidence type="ECO:0000256" key="2">
    <source>
        <dbReference type="SAM" id="SignalP"/>
    </source>
</evidence>
<keyword evidence="4" id="KW-1185">Reference proteome</keyword>